<feature type="compositionally biased region" description="Acidic residues" evidence="8">
    <location>
        <begin position="796"/>
        <end position="811"/>
    </location>
</feature>
<dbReference type="OMA" id="FDQERKV"/>
<dbReference type="Pfam" id="PF00418">
    <property type="entry name" value="Tubulin-binding"/>
    <property type="match status" value="4"/>
</dbReference>
<evidence type="ECO:0000256" key="8">
    <source>
        <dbReference type="SAM" id="MobiDB-lite"/>
    </source>
</evidence>
<keyword evidence="5" id="KW-0677">Repeat</keyword>
<feature type="region of interest" description="Disordered" evidence="8">
    <location>
        <begin position="440"/>
        <end position="539"/>
    </location>
</feature>
<feature type="compositionally biased region" description="Basic and acidic residues" evidence="8">
    <location>
        <begin position="1530"/>
        <end position="1547"/>
    </location>
</feature>
<keyword evidence="4 7" id="KW-0493">Microtubule</keyword>
<feature type="compositionally biased region" description="Low complexity" evidence="8">
    <location>
        <begin position="1818"/>
        <end position="1833"/>
    </location>
</feature>
<protein>
    <recommendedName>
        <fullName evidence="7">Microtubule-associated protein</fullName>
    </recommendedName>
</protein>
<dbReference type="RefSeq" id="XP_031748637.1">
    <property type="nucleotide sequence ID" value="XM_031892777.1"/>
</dbReference>
<feature type="region of interest" description="Disordered" evidence="8">
    <location>
        <begin position="109"/>
        <end position="286"/>
    </location>
</feature>
<evidence type="ECO:0000256" key="1">
    <source>
        <dbReference type="ARBA" id="ARBA00004245"/>
    </source>
</evidence>
<keyword evidence="10" id="KW-1185">Reference proteome</keyword>
<feature type="compositionally biased region" description="Basic and acidic residues" evidence="8">
    <location>
        <begin position="274"/>
        <end position="283"/>
    </location>
</feature>
<dbReference type="RefSeq" id="XP_031748636.1">
    <property type="nucleotide sequence ID" value="XM_031892776.1"/>
</dbReference>
<reference evidence="11 12" key="1">
    <citation type="submission" date="2025-04" db="UniProtKB">
        <authorList>
            <consortium name="RefSeq"/>
        </authorList>
    </citation>
    <scope>IDENTIFICATION</scope>
    <source>
        <strain evidence="11 12">Nigerian</strain>
        <tissue evidence="11 12">Liver and blood</tissue>
    </source>
</reference>
<dbReference type="RefSeq" id="XP_031748635.1">
    <property type="nucleotide sequence ID" value="XM_031892775.1"/>
</dbReference>
<evidence type="ECO:0000256" key="4">
    <source>
        <dbReference type="ARBA" id="ARBA00022701"/>
    </source>
</evidence>
<dbReference type="Xenbase" id="XB-GENE-5945202">
    <property type="gene designation" value="map2"/>
</dbReference>
<feature type="compositionally biased region" description="Low complexity" evidence="8">
    <location>
        <begin position="1593"/>
        <end position="1611"/>
    </location>
</feature>
<evidence type="ECO:0000313" key="12">
    <source>
        <dbReference type="RefSeq" id="XP_031748636.1"/>
    </source>
</evidence>
<dbReference type="GO" id="GO:0008017">
    <property type="term" value="F:microtubule binding"/>
    <property type="evidence" value="ECO:0000318"/>
    <property type="project" value="GO_Central"/>
</dbReference>
<evidence type="ECO:0000259" key="9">
    <source>
        <dbReference type="Pfam" id="PF08377"/>
    </source>
</evidence>
<feature type="compositionally biased region" description="Acidic residues" evidence="8">
    <location>
        <begin position="1338"/>
        <end position="1350"/>
    </location>
</feature>
<dbReference type="InterPro" id="IPR013588">
    <property type="entry name" value="MAP2_projctn"/>
</dbReference>
<dbReference type="RefSeq" id="XP_031748638.1">
    <property type="nucleotide sequence ID" value="XM_031892778.1"/>
</dbReference>
<feature type="compositionally biased region" description="Basic and acidic residues" evidence="8">
    <location>
        <begin position="51"/>
        <end position="64"/>
    </location>
</feature>
<feature type="compositionally biased region" description="Basic and acidic residues" evidence="8">
    <location>
        <begin position="992"/>
        <end position="1003"/>
    </location>
</feature>
<feature type="compositionally biased region" description="Basic and acidic residues" evidence="8">
    <location>
        <begin position="508"/>
        <end position="520"/>
    </location>
</feature>
<name>A0A8J1IVX6_XENTR</name>
<feature type="compositionally biased region" description="Polar residues" evidence="8">
    <location>
        <begin position="1618"/>
        <end position="1636"/>
    </location>
</feature>
<feature type="compositionally biased region" description="Basic and acidic residues" evidence="8">
    <location>
        <begin position="1"/>
        <end position="11"/>
    </location>
</feature>
<dbReference type="InterPro" id="IPR027324">
    <property type="entry name" value="MAP2/MAP4/Tau"/>
</dbReference>
<keyword evidence="2 7" id="KW-0963">Cytoplasm</keyword>
<feature type="compositionally biased region" description="Basic and acidic residues" evidence="8">
    <location>
        <begin position="1476"/>
        <end position="1486"/>
    </location>
</feature>
<feature type="region of interest" description="Disordered" evidence="8">
    <location>
        <begin position="1"/>
        <end position="90"/>
    </location>
</feature>
<accession>A0A8J1IVX6</accession>
<dbReference type="PROSITE" id="PS00229">
    <property type="entry name" value="TAU_MAP_1"/>
    <property type="match status" value="1"/>
</dbReference>
<dbReference type="PROSITE" id="PS51491">
    <property type="entry name" value="TAU_MAP_2"/>
    <property type="match status" value="4"/>
</dbReference>
<feature type="compositionally biased region" description="Basic and acidic residues" evidence="8">
    <location>
        <begin position="584"/>
        <end position="602"/>
    </location>
</feature>
<proteinExistence type="predicted"/>
<feature type="compositionally biased region" description="Basic and acidic residues" evidence="8">
    <location>
        <begin position="1365"/>
        <end position="1386"/>
    </location>
</feature>
<dbReference type="GO" id="GO:0043005">
    <property type="term" value="C:neuron projection"/>
    <property type="evidence" value="ECO:0000318"/>
    <property type="project" value="GO_Central"/>
</dbReference>
<feature type="region of interest" description="Disordered" evidence="8">
    <location>
        <begin position="556"/>
        <end position="606"/>
    </location>
</feature>
<gene>
    <name evidence="11 12 13 14 15" type="primary">map2</name>
</gene>
<evidence type="ECO:0000256" key="3">
    <source>
        <dbReference type="ARBA" id="ARBA00022553"/>
    </source>
</evidence>
<dbReference type="GeneID" id="780043"/>
<evidence type="ECO:0000256" key="6">
    <source>
        <dbReference type="ARBA" id="ARBA00023212"/>
    </source>
</evidence>
<dbReference type="Pfam" id="PF08377">
    <property type="entry name" value="MAP2_projctn"/>
    <property type="match status" value="1"/>
</dbReference>
<evidence type="ECO:0000313" key="10">
    <source>
        <dbReference type="Proteomes" id="UP000008143"/>
    </source>
</evidence>
<feature type="compositionally biased region" description="Basic residues" evidence="8">
    <location>
        <begin position="1436"/>
        <end position="1445"/>
    </location>
</feature>
<feature type="region of interest" description="Disordered" evidence="8">
    <location>
        <begin position="1329"/>
        <end position="1389"/>
    </location>
</feature>
<feature type="region of interest" description="Disordered" evidence="8">
    <location>
        <begin position="1430"/>
        <end position="1642"/>
    </location>
</feature>
<evidence type="ECO:0000313" key="14">
    <source>
        <dbReference type="RefSeq" id="XP_031748638.1"/>
    </source>
</evidence>
<organism evidence="10 12">
    <name type="scientific">Xenopus tropicalis</name>
    <name type="common">Western clawed frog</name>
    <name type="synonym">Silurana tropicalis</name>
    <dbReference type="NCBI Taxonomy" id="8364"/>
    <lineage>
        <taxon>Eukaryota</taxon>
        <taxon>Metazoa</taxon>
        <taxon>Chordata</taxon>
        <taxon>Craniata</taxon>
        <taxon>Vertebrata</taxon>
        <taxon>Euteleostomi</taxon>
        <taxon>Amphibia</taxon>
        <taxon>Batrachia</taxon>
        <taxon>Anura</taxon>
        <taxon>Pipoidea</taxon>
        <taxon>Pipidae</taxon>
        <taxon>Xenopodinae</taxon>
        <taxon>Xenopus</taxon>
        <taxon>Silurana</taxon>
    </lineage>
</organism>
<dbReference type="AGR" id="Xenbase:XB-GENE-5945202"/>
<evidence type="ECO:0000256" key="5">
    <source>
        <dbReference type="ARBA" id="ARBA00022737"/>
    </source>
</evidence>
<feature type="region of interest" description="Disordered" evidence="8">
    <location>
        <begin position="992"/>
        <end position="1048"/>
    </location>
</feature>
<feature type="domain" description="MAP2/Tau projection" evidence="9">
    <location>
        <begin position="433"/>
        <end position="1515"/>
    </location>
</feature>
<evidence type="ECO:0000313" key="11">
    <source>
        <dbReference type="RefSeq" id="XP_031748635.1"/>
    </source>
</evidence>
<feature type="region of interest" description="Disordered" evidence="8">
    <location>
        <begin position="794"/>
        <end position="826"/>
    </location>
</feature>
<dbReference type="OrthoDB" id="9378527at2759"/>
<feature type="compositionally biased region" description="Basic and acidic residues" evidence="8">
    <location>
        <begin position="1450"/>
        <end position="1469"/>
    </location>
</feature>
<feature type="compositionally biased region" description="Basic and acidic residues" evidence="8">
    <location>
        <begin position="1126"/>
        <end position="1167"/>
    </location>
</feature>
<feature type="compositionally biased region" description="Polar residues" evidence="8">
    <location>
        <begin position="167"/>
        <end position="176"/>
    </location>
</feature>
<dbReference type="CTD" id="4133"/>
<evidence type="ECO:0000256" key="2">
    <source>
        <dbReference type="ARBA" id="ARBA00022490"/>
    </source>
</evidence>
<feature type="compositionally biased region" description="Basic and acidic residues" evidence="8">
    <location>
        <begin position="189"/>
        <end position="198"/>
    </location>
</feature>
<feature type="compositionally biased region" description="Acidic residues" evidence="8">
    <location>
        <begin position="1249"/>
        <end position="1276"/>
    </location>
</feature>
<dbReference type="GO" id="GO:0031175">
    <property type="term" value="P:neuron projection development"/>
    <property type="evidence" value="ECO:0000318"/>
    <property type="project" value="GO_Central"/>
</dbReference>
<feature type="region of interest" description="Disordered" evidence="8">
    <location>
        <begin position="1126"/>
        <end position="1288"/>
    </location>
</feature>
<keyword evidence="3" id="KW-0597">Phosphoprotein</keyword>
<keyword evidence="6 7" id="KW-0206">Cytoskeleton</keyword>
<dbReference type="GO" id="GO:0000226">
    <property type="term" value="P:microtubule cytoskeleton organization"/>
    <property type="evidence" value="ECO:0000318"/>
    <property type="project" value="GO_Central"/>
</dbReference>
<dbReference type="PANTHER" id="PTHR11501">
    <property type="entry name" value="MICROTUBULE-ASSOCIATED PROTEIN"/>
    <property type="match status" value="1"/>
</dbReference>
<feature type="compositionally biased region" description="Basic and acidic residues" evidence="8">
    <location>
        <begin position="1232"/>
        <end position="1248"/>
    </location>
</feature>
<feature type="region of interest" description="Disordered" evidence="8">
    <location>
        <begin position="1813"/>
        <end position="1839"/>
    </location>
</feature>
<comment type="subcellular location">
    <subcellularLocation>
        <location evidence="1 7">Cytoplasm</location>
        <location evidence="1 7">Cytoskeleton</location>
    </subcellularLocation>
</comment>
<feature type="compositionally biased region" description="Basic and acidic residues" evidence="8">
    <location>
        <begin position="812"/>
        <end position="822"/>
    </location>
</feature>
<evidence type="ECO:0000256" key="7">
    <source>
        <dbReference type="RuleBase" id="RU000686"/>
    </source>
</evidence>
<dbReference type="InterPro" id="IPR001084">
    <property type="entry name" value="MAP_tubulin-bd_rpt"/>
</dbReference>
<feature type="compositionally biased region" description="Low complexity" evidence="8">
    <location>
        <begin position="1571"/>
        <end position="1581"/>
    </location>
</feature>
<evidence type="ECO:0000313" key="15">
    <source>
        <dbReference type="Xenbase" id="XB-GENE-5945202"/>
    </source>
</evidence>
<dbReference type="PANTHER" id="PTHR11501:SF15">
    <property type="entry name" value="MICROTUBULE-ASSOCIATED PROTEIN 2"/>
    <property type="match status" value="1"/>
</dbReference>
<evidence type="ECO:0000313" key="13">
    <source>
        <dbReference type="RefSeq" id="XP_031748637.1"/>
    </source>
</evidence>
<dbReference type="Proteomes" id="UP000008143">
    <property type="component" value="Chromosome 9"/>
</dbReference>
<sequence length="1865" mass="204514">MTDNRQDEPKATHWAPGQLSEASPLPHATDMKEQGGAGEGLVHSSNGIPFREAEERAYGERDLQASHSTGKENGINGEMPSADSETAEEVSARIVQVVTADAVAVLRGEQEKEAQLRGPPGDLPLAVEDTTNLPPSPPPSPASEQMGTVEEEERVKGPIHEEEEETNQGAEGSETSVLGLRENQADSGCDVKKQHEDSVVDETSDDKSISKSTTESTTVVLPSLPEEDLLTASKMGAQETSESTPFCVEAIHTAEDASPTKTRKDIKQNTLDLHAPEIEDKRLPSLPLEEITSGQIGFEPHHVHTFSIEPCTPTSPNVPKHNLYEIPDDSSTLEWSTAQDTSKDSFMRGKEDFSAVAKNIEADIPVSTVASKSEIPSMPLDKDEGQYIEDEFSLHSSLPVTDSVLKDNSNIAKTEVSSITSTKDSTMDIYKSVNVLSDEQEVISEKTSSEEIPSALVSSDLSSKACHPEAKDDEDVKSDVLKSHPTDAIAVPPKQDKTDTSTSSDNAEQNKDTLTKESDKTSLGSGMEGTISPKESAKVDEELVTDSFNVTYDSASKSCEVPSEAPGMKGEMSELPLEKLMSQLKDEKDSEEQKSPVAEDKSGMSTYFETSALKEEIERDIQQSSDYYELTDVKEPEYEACSIPHIAKDEEDEENDDLEQAIEEKVSTPAHEVGYSTLTSVKLQASILPGDRLFTIDPNIYADKSEFLSKNKDDLTLSRSLGLGGRSAIEQRSMSINLPMSCLDSIALGFSYARAHDLSPLATDILSNTSGSMDEGDEPELPATTPALEKTISFPEEQEQEQEEEEEEENNDAEKSTEKETFELEPLCESDYQAKEYYKNGTIMAPDLPEMLDLTGSRSRLDSANADSEATRRKSGPSEIVIDESFVLQSTEIAGSSLLVKTDSQQEELGYCVFNKYTVPLPSPVQDSESLGGGMSTLYEGLAVDPFIIEVKLAAAEKFVIEGQDISSEEVCWESELEKKVSEIKLDTLVEKSEEQSDVKEVSENTDNLLKENVGSPEEEFSIAQFDKKSVEESGEQFPQETEESKVSLADIAGTETEEPSEKAKVSAEESQSILETSELIEDMSHLKNEIQEKIGIAEQDNAIELDSSLVKDVKETADDEEFAVSKDGTKLLESDLKEKGAKPDLVHQEAMDKEESYESSGEHEQSQEPAGDVSKDTSLVSTDVQKKDKEDTAPEPQGELTQTVIYSKDDLKQEEADEMQIIQDEQVVEVSVEKEIPKEHETQKQLDEEYDEEKEETDETEEGDIETTSDAPEQEIEAKIPDEEPAVGFTDDVAGVIESVVTVDEDFIQVVQTAVDDSEIMAHSVHFATSAPVESEEKLELDEDIEEVKDEPREGSPCAPASPQKEDTQFTDYKTETQDDYRDETTIDDSVLDTDSIWVDTQDDDRSIMTEAIEAIPKEDKAERELQRTYIDKHRKEKPLKSGRARISTPERKMAKREPSATCRDEVRRKKAVLKKAETTKKADVQPHSPSRKIILKPAVRQSRPTHQSCVRRKPAGGESQQTPSAHRQPRDRVMDGVSRSPEKRSSLPRPSSIHPIRKVYADKEDNSLSTSTSVSSSVRRTTRSEPIWSRTGKSGTSTPTTPGSTAITPGTPPSYASRTPGTPGTPSYSRTPRTPGTPKSAMLYSEKKVAMLRTPPKSPATPKQIRIFHQPLPDLKNIRSKIGSTDNMKYQPKGGQVKILNEKIDYSDVQSRCGSKDNISHNAGGGQVQIVSKKINLSHVTSKCGSLKNIRHKPGGGHVRIESVKLDFKEKAHAKIGSLDNAHHTPGGGNIKIDSQKLHFREQAKARVDHGAEIVSQSPGRSSAASPRRLSNVSSSGSINLLESPQLATLAEDVTAALAKQGL</sequence>
<dbReference type="GO" id="GO:0005874">
    <property type="term" value="C:microtubule"/>
    <property type="evidence" value="ECO:0007669"/>
    <property type="project" value="UniProtKB-KW"/>
</dbReference>